<reference evidence="1 2" key="1">
    <citation type="submission" date="2020-10" db="EMBL/GenBank/DDBJ databases">
        <title>Wide distribution of Phycisphaera-like planctomycetes from WD2101 soil group in peatlands and genome analysis of the first cultivated representative.</title>
        <authorList>
            <person name="Dedysh S.N."/>
            <person name="Beletsky A.V."/>
            <person name="Ivanova A."/>
            <person name="Kulichevskaya I.S."/>
            <person name="Suzina N.E."/>
            <person name="Philippov D.A."/>
            <person name="Rakitin A.L."/>
            <person name="Mardanov A.V."/>
            <person name="Ravin N.V."/>
        </authorList>
    </citation>
    <scope>NUCLEOTIDE SEQUENCE [LARGE SCALE GENOMIC DNA]</scope>
    <source>
        <strain evidence="1 2">M1803</strain>
    </source>
</reference>
<evidence type="ECO:0000313" key="1">
    <source>
        <dbReference type="EMBL" id="QOV89586.1"/>
    </source>
</evidence>
<gene>
    <name evidence="1" type="ORF">IPV69_25920</name>
</gene>
<proteinExistence type="predicted"/>
<dbReference type="KEGG" id="hbs:IPV69_25920"/>
<sequence>MATCCLIFAGCGATRTDSFDIDLRNATGQPLTLSLAKDGPPYEPSWATPQDLAIESPKRREQWSGGPSGMAALPPGKTASVKGLRGQFNPGVNGYLRVYAGDLTISEMLSREKGSPSRVDLMLKPGANKFVIAEKAGSLVAEPEK</sequence>
<name>A0A7M2WVV2_9BACT</name>
<evidence type="ECO:0000313" key="2">
    <source>
        <dbReference type="Proteomes" id="UP000593765"/>
    </source>
</evidence>
<protein>
    <submittedName>
        <fullName evidence="1">Uncharacterized protein</fullName>
    </submittedName>
</protein>
<dbReference type="EMBL" id="CP063458">
    <property type="protein sequence ID" value="QOV89586.1"/>
    <property type="molecule type" value="Genomic_DNA"/>
</dbReference>
<accession>A0A7M2WVV2</accession>
<dbReference type="RefSeq" id="WP_206292635.1">
    <property type="nucleotide sequence ID" value="NZ_CP063458.1"/>
</dbReference>
<organism evidence="1 2">
    <name type="scientific">Humisphaera borealis</name>
    <dbReference type="NCBI Taxonomy" id="2807512"/>
    <lineage>
        <taxon>Bacteria</taxon>
        <taxon>Pseudomonadati</taxon>
        <taxon>Planctomycetota</taxon>
        <taxon>Phycisphaerae</taxon>
        <taxon>Tepidisphaerales</taxon>
        <taxon>Tepidisphaeraceae</taxon>
        <taxon>Humisphaera</taxon>
    </lineage>
</organism>
<dbReference type="Proteomes" id="UP000593765">
    <property type="component" value="Chromosome"/>
</dbReference>
<keyword evidence="2" id="KW-1185">Reference proteome</keyword>
<dbReference type="AlphaFoldDB" id="A0A7M2WVV2"/>